<name>S7ULF1_DESML</name>
<dbReference type="InterPro" id="IPR011063">
    <property type="entry name" value="TilS/TtcA_N"/>
</dbReference>
<evidence type="ECO:0000313" key="10">
    <source>
        <dbReference type="EMBL" id="EPR34684.1"/>
    </source>
</evidence>
<evidence type="ECO:0000313" key="11">
    <source>
        <dbReference type="Proteomes" id="UP000014977"/>
    </source>
</evidence>
<dbReference type="EMBL" id="ATHJ01000111">
    <property type="protein sequence ID" value="EPR34684.1"/>
    <property type="molecule type" value="Genomic_DNA"/>
</dbReference>
<comment type="domain">
    <text evidence="8">The N-terminal region contains the highly conserved SGGXDS motif, predicted to be a P-loop motif involved in ATP binding.</text>
</comment>
<dbReference type="Gene3D" id="1.20.59.20">
    <property type="match status" value="1"/>
</dbReference>
<dbReference type="RefSeq" id="WP_020878346.1">
    <property type="nucleotide sequence ID" value="NZ_ATHJ01000111.1"/>
</dbReference>
<keyword evidence="6 8" id="KW-0067">ATP-binding</keyword>
<organism evidence="10 11">
    <name type="scientific">Desulfococcus multivorans DSM 2059</name>
    <dbReference type="NCBI Taxonomy" id="1121405"/>
    <lineage>
        <taxon>Bacteria</taxon>
        <taxon>Pseudomonadati</taxon>
        <taxon>Thermodesulfobacteriota</taxon>
        <taxon>Desulfobacteria</taxon>
        <taxon>Desulfobacterales</taxon>
        <taxon>Desulfococcaceae</taxon>
        <taxon>Desulfococcus</taxon>
    </lineage>
</organism>
<dbReference type="Pfam" id="PF01171">
    <property type="entry name" value="ATP_bind_3"/>
    <property type="match status" value="1"/>
</dbReference>
<accession>S7ULF1</accession>
<dbReference type="NCBIfam" id="TIGR02433">
    <property type="entry name" value="lysidine_TilS_C"/>
    <property type="match status" value="1"/>
</dbReference>
<dbReference type="AlphaFoldDB" id="S7ULF1"/>
<dbReference type="GO" id="GO:0006400">
    <property type="term" value="P:tRNA modification"/>
    <property type="evidence" value="ECO:0007669"/>
    <property type="project" value="UniProtKB-UniRule"/>
</dbReference>
<evidence type="ECO:0000256" key="3">
    <source>
        <dbReference type="ARBA" id="ARBA00022598"/>
    </source>
</evidence>
<comment type="function">
    <text evidence="8">Ligates lysine onto the cytidine present at position 34 of the AUA codon-specific tRNA(Ile) that contains the anticodon CAU, in an ATP-dependent manner. Cytidine is converted to lysidine, thus changing the amino acid specificity of the tRNA from methionine to isoleucine.</text>
</comment>
<dbReference type="GO" id="GO:0005524">
    <property type="term" value="F:ATP binding"/>
    <property type="evidence" value="ECO:0007669"/>
    <property type="project" value="UniProtKB-UniRule"/>
</dbReference>
<proteinExistence type="inferred from homology"/>
<dbReference type="NCBIfam" id="TIGR02432">
    <property type="entry name" value="lysidine_TilS_N"/>
    <property type="match status" value="1"/>
</dbReference>
<keyword evidence="3 8" id="KW-0436">Ligase</keyword>
<evidence type="ECO:0000256" key="4">
    <source>
        <dbReference type="ARBA" id="ARBA00022694"/>
    </source>
</evidence>
<keyword evidence="11" id="KW-1185">Reference proteome</keyword>
<dbReference type="eggNOG" id="COG0037">
    <property type="taxonomic scope" value="Bacteria"/>
</dbReference>
<evidence type="ECO:0000256" key="1">
    <source>
        <dbReference type="ARBA" id="ARBA00004496"/>
    </source>
</evidence>
<dbReference type="GO" id="GO:0032267">
    <property type="term" value="F:tRNA(Ile)-lysidine synthase activity"/>
    <property type="evidence" value="ECO:0007669"/>
    <property type="project" value="UniProtKB-EC"/>
</dbReference>
<dbReference type="OrthoDB" id="9807403at2"/>
<comment type="caution">
    <text evidence="10">The sequence shown here is derived from an EMBL/GenBank/DDBJ whole genome shotgun (WGS) entry which is preliminary data.</text>
</comment>
<dbReference type="InterPro" id="IPR012795">
    <property type="entry name" value="tRNA_Ile_lys_synt_N"/>
</dbReference>
<evidence type="ECO:0000256" key="2">
    <source>
        <dbReference type="ARBA" id="ARBA00022490"/>
    </source>
</evidence>
<evidence type="ECO:0000256" key="5">
    <source>
        <dbReference type="ARBA" id="ARBA00022741"/>
    </source>
</evidence>
<dbReference type="EC" id="6.3.4.19" evidence="8"/>
<keyword evidence="5 8" id="KW-0547">Nucleotide-binding</keyword>
<dbReference type="InterPro" id="IPR012094">
    <property type="entry name" value="tRNA_Ile_lys_synt"/>
</dbReference>
<dbReference type="STRING" id="897.B2D07_19505"/>
<protein>
    <recommendedName>
        <fullName evidence="8">tRNA(Ile)-lysidine synthase</fullName>
        <ecNumber evidence="8">6.3.4.19</ecNumber>
    </recommendedName>
    <alternativeName>
        <fullName evidence="8">tRNA(Ile)-2-lysyl-cytidine synthase</fullName>
    </alternativeName>
    <alternativeName>
        <fullName evidence="8">tRNA(Ile)-lysidine synthetase</fullName>
    </alternativeName>
</protein>
<dbReference type="HAMAP" id="MF_01161">
    <property type="entry name" value="tRNA_Ile_lys_synt"/>
    <property type="match status" value="1"/>
</dbReference>
<evidence type="ECO:0000256" key="8">
    <source>
        <dbReference type="HAMAP-Rule" id="MF_01161"/>
    </source>
</evidence>
<feature type="binding site" evidence="8">
    <location>
        <begin position="37"/>
        <end position="42"/>
    </location>
    <ligand>
        <name>ATP</name>
        <dbReference type="ChEBI" id="CHEBI:30616"/>
    </ligand>
</feature>
<dbReference type="PATRIC" id="fig|1121405.3.peg.3739"/>
<keyword evidence="4 8" id="KW-0819">tRNA processing</keyword>
<keyword evidence="2 8" id="KW-0963">Cytoplasm</keyword>
<dbReference type="SUPFAM" id="SSF56037">
    <property type="entry name" value="PheT/TilS domain"/>
    <property type="match status" value="1"/>
</dbReference>
<evidence type="ECO:0000256" key="7">
    <source>
        <dbReference type="ARBA" id="ARBA00048539"/>
    </source>
</evidence>
<comment type="catalytic activity">
    <reaction evidence="7 8">
        <text>cytidine(34) in tRNA(Ile2) + L-lysine + ATP = lysidine(34) in tRNA(Ile2) + AMP + diphosphate + H(+)</text>
        <dbReference type="Rhea" id="RHEA:43744"/>
        <dbReference type="Rhea" id="RHEA-COMP:10625"/>
        <dbReference type="Rhea" id="RHEA-COMP:10670"/>
        <dbReference type="ChEBI" id="CHEBI:15378"/>
        <dbReference type="ChEBI" id="CHEBI:30616"/>
        <dbReference type="ChEBI" id="CHEBI:32551"/>
        <dbReference type="ChEBI" id="CHEBI:33019"/>
        <dbReference type="ChEBI" id="CHEBI:82748"/>
        <dbReference type="ChEBI" id="CHEBI:83665"/>
        <dbReference type="ChEBI" id="CHEBI:456215"/>
        <dbReference type="EC" id="6.3.4.19"/>
    </reaction>
</comment>
<dbReference type="Gene3D" id="3.40.50.620">
    <property type="entry name" value="HUPs"/>
    <property type="match status" value="1"/>
</dbReference>
<dbReference type="CDD" id="cd01992">
    <property type="entry name" value="TilS_N"/>
    <property type="match status" value="1"/>
</dbReference>
<dbReference type="InterPro" id="IPR014729">
    <property type="entry name" value="Rossmann-like_a/b/a_fold"/>
</dbReference>
<feature type="domain" description="Lysidine-tRNA(Ile) synthetase C-terminal" evidence="9">
    <location>
        <begin position="413"/>
        <end position="485"/>
    </location>
</feature>
<dbReference type="Proteomes" id="UP000014977">
    <property type="component" value="Unassembled WGS sequence"/>
</dbReference>
<reference evidence="10 11" key="1">
    <citation type="journal article" date="2013" name="Genome Announc.">
        <title>Draft genome sequences for three mercury-methylating, sulfate-reducing bacteria.</title>
        <authorList>
            <person name="Brown S.D."/>
            <person name="Hurt R.A.Jr."/>
            <person name="Gilmour C.C."/>
            <person name="Elias D.A."/>
        </authorList>
    </citation>
    <scope>NUCLEOTIDE SEQUENCE [LARGE SCALE GENOMIC DNA]</scope>
    <source>
        <strain evidence="10 11">DSM 2059</strain>
    </source>
</reference>
<gene>
    <name evidence="8" type="primary">tilS</name>
    <name evidence="10" type="ORF">dsmv_3256</name>
</gene>
<comment type="subcellular location">
    <subcellularLocation>
        <location evidence="1 8">Cytoplasm</location>
    </subcellularLocation>
</comment>
<dbReference type="PANTHER" id="PTHR43033:SF1">
    <property type="entry name" value="TRNA(ILE)-LYSIDINE SYNTHASE-RELATED"/>
    <property type="match status" value="1"/>
</dbReference>
<dbReference type="Pfam" id="PF11734">
    <property type="entry name" value="TilS_C"/>
    <property type="match status" value="1"/>
</dbReference>
<dbReference type="SUPFAM" id="SSF82829">
    <property type="entry name" value="MesJ substrate recognition domain-like"/>
    <property type="match status" value="1"/>
</dbReference>
<comment type="similarity">
    <text evidence="8">Belongs to the tRNA(Ile)-lysidine synthase family.</text>
</comment>
<dbReference type="GO" id="GO:0005737">
    <property type="term" value="C:cytoplasm"/>
    <property type="evidence" value="ECO:0007669"/>
    <property type="project" value="UniProtKB-SubCell"/>
</dbReference>
<dbReference type="InterPro" id="IPR012796">
    <property type="entry name" value="Lysidine-tRNA-synth_C"/>
</dbReference>
<evidence type="ECO:0000259" key="9">
    <source>
        <dbReference type="SMART" id="SM00977"/>
    </source>
</evidence>
<dbReference type="SMART" id="SM00977">
    <property type="entry name" value="TilS_C"/>
    <property type="match status" value="1"/>
</dbReference>
<sequence>MKKSPFTCDHNLIQTVVKTIVRHDMLTPGDVVLVGVSGGPDSVALLHVLVRIAERLSFSIGVAHLNHGLRGGASDGDARFVAEIADALHLPCHSARREVAAYRRTRKLSPEEAARSARYEFFEDTAVSHGYNKIALGHHADDNAELVMMYLLRGSGPAGIAGIPPVRDGRYVRPMSNVSRRQIIAFLSKNGIGYRIDGSNADVRFTRNRIRHRLIPMLQKDYNPRISHTLNRLADILRAEEEWLDPLVREMFERCRLKGSVDSVVLSVPELDRIGLAPRRRIIRMAISRIKGDLRRIELAHIDRVSVEMLAVSSVRTKTIHLPDRIRVTRTDAALCICRESVPLRRMSLSSSPPDYDYQVADVPTHRKPTELRIAEIGGRLQFSMASVEDVDGWRKTSPDTAFFDMAAIHFPLTVRNFRPGDRFTPLGFSGTQKLKAFFINNKIPVALRRQCPLLLSDEKIIWVVGHRIAEKAKVVASSKNLLKVQLLLA</sequence>
<dbReference type="SUPFAM" id="SSF52402">
    <property type="entry name" value="Adenine nucleotide alpha hydrolases-like"/>
    <property type="match status" value="1"/>
</dbReference>
<dbReference type="PANTHER" id="PTHR43033">
    <property type="entry name" value="TRNA(ILE)-LYSIDINE SYNTHASE-RELATED"/>
    <property type="match status" value="1"/>
</dbReference>
<evidence type="ECO:0000256" key="6">
    <source>
        <dbReference type="ARBA" id="ARBA00022840"/>
    </source>
</evidence>